<dbReference type="Pfam" id="PF00795">
    <property type="entry name" value="CN_hydrolase"/>
    <property type="match status" value="1"/>
</dbReference>
<comment type="similarity">
    <text evidence="1">Belongs to the carbon-nitrogen hydrolase superfamily. NIT1/NIT2 family.</text>
</comment>
<dbReference type="OrthoDB" id="9811121at2"/>
<dbReference type="GO" id="GO:0016787">
    <property type="term" value="F:hydrolase activity"/>
    <property type="evidence" value="ECO:0007669"/>
    <property type="project" value="UniProtKB-KW"/>
</dbReference>
<feature type="domain" description="CN hydrolase" evidence="2">
    <location>
        <begin position="1"/>
        <end position="253"/>
    </location>
</feature>
<dbReference type="InterPro" id="IPR001110">
    <property type="entry name" value="UPF0012_CS"/>
</dbReference>
<dbReference type="SUPFAM" id="SSF56317">
    <property type="entry name" value="Carbon-nitrogen hydrolase"/>
    <property type="match status" value="1"/>
</dbReference>
<dbReference type="STRING" id="931089.CDES_12530"/>
<dbReference type="CDD" id="cd07581">
    <property type="entry name" value="nitrilase_3"/>
    <property type="match status" value="1"/>
</dbReference>
<evidence type="ECO:0000259" key="2">
    <source>
        <dbReference type="PROSITE" id="PS50263"/>
    </source>
</evidence>
<dbReference type="AlphaFoldDB" id="A0A0M4CZ78"/>
<protein>
    <submittedName>
        <fullName evidence="3">UPF0012-like hydrolase</fullName>
        <ecNumber evidence="3">3.5.-.-</ecNumber>
    </submittedName>
</protein>
<keyword evidence="4" id="KW-1185">Reference proteome</keyword>
<dbReference type="PATRIC" id="fig|931089.4.peg.2532"/>
<dbReference type="Proteomes" id="UP000068067">
    <property type="component" value="Chromosome"/>
</dbReference>
<evidence type="ECO:0000256" key="1">
    <source>
        <dbReference type="ARBA" id="ARBA00010613"/>
    </source>
</evidence>
<keyword evidence="3" id="KW-0378">Hydrolase</keyword>
<name>A0A0M4CZ78_9CORY</name>
<proteinExistence type="inferred from homology"/>
<dbReference type="PANTHER" id="PTHR23088">
    <property type="entry name" value="NITRILASE-RELATED"/>
    <property type="match status" value="1"/>
</dbReference>
<dbReference type="InterPro" id="IPR036526">
    <property type="entry name" value="C-N_Hydrolase_sf"/>
</dbReference>
<gene>
    <name evidence="3" type="ORF">CDES_12530</name>
</gene>
<dbReference type="PANTHER" id="PTHR23088:SF27">
    <property type="entry name" value="DEAMINATED GLUTATHIONE AMIDASE"/>
    <property type="match status" value="1"/>
</dbReference>
<sequence length="268" mass="29225">MRIALAQITTNHDKMENFGLLEDQARKAAAQGARIVVFPEATSQAFGTGRLDGQAEELDGEFSTAVRNLADELGIVIIAGMFTPADTVERDGKTISRVHNTLLISGADMHEGYNKIHTYDAFGYRESDTVKPGDELAVFDVDGISFGVATCYDIRFPEQFKELAHMGAEVVIVPTSWQDGDGKLEQWEILPRARALDSTTWILACGQARLSEELKKERTGPTGIGHSMVVNPHGHVKTSAGYEPELLIADIDVSDLGKIRDTLPVLKG</sequence>
<dbReference type="EC" id="3.5.-.-" evidence="3"/>
<dbReference type="Gene3D" id="3.60.110.10">
    <property type="entry name" value="Carbon-nitrogen hydrolase"/>
    <property type="match status" value="1"/>
</dbReference>
<accession>A0A0M4CZ78</accession>
<dbReference type="KEGG" id="cdx:CDES_12530"/>
<organism evidence="3 4">
    <name type="scientific">Corynebacterium deserti GIMN1.010</name>
    <dbReference type="NCBI Taxonomy" id="931089"/>
    <lineage>
        <taxon>Bacteria</taxon>
        <taxon>Bacillati</taxon>
        <taxon>Actinomycetota</taxon>
        <taxon>Actinomycetes</taxon>
        <taxon>Mycobacteriales</taxon>
        <taxon>Corynebacteriaceae</taxon>
        <taxon>Corynebacterium</taxon>
    </lineage>
</organism>
<dbReference type="PROSITE" id="PS50263">
    <property type="entry name" value="CN_HYDROLASE"/>
    <property type="match status" value="1"/>
</dbReference>
<dbReference type="InterPro" id="IPR003010">
    <property type="entry name" value="C-N_Hydrolase"/>
</dbReference>
<evidence type="ECO:0000313" key="4">
    <source>
        <dbReference type="Proteomes" id="UP000068067"/>
    </source>
</evidence>
<dbReference type="PROSITE" id="PS01227">
    <property type="entry name" value="UPF0012"/>
    <property type="match status" value="1"/>
</dbReference>
<dbReference type="EMBL" id="CP009220">
    <property type="protein sequence ID" value="ALC06850.1"/>
    <property type="molecule type" value="Genomic_DNA"/>
</dbReference>
<dbReference type="RefSeq" id="WP_053545745.1">
    <property type="nucleotide sequence ID" value="NZ_CP009220.1"/>
</dbReference>
<evidence type="ECO:0000313" key="3">
    <source>
        <dbReference type="EMBL" id="ALC06850.1"/>
    </source>
</evidence>
<reference evidence="3 4" key="1">
    <citation type="submission" date="2014-08" db="EMBL/GenBank/DDBJ databases">
        <title>Complete genome sequence of Corynebacterium deserti GIMN1.010 (=DSM 45689), isolated from desert sand in western China.</title>
        <authorList>
            <person name="Ruckert C."/>
            <person name="Albersmeier A."/>
            <person name="Kalinowski J."/>
        </authorList>
    </citation>
    <scope>NUCLEOTIDE SEQUENCE [LARGE SCALE GENOMIC DNA]</scope>
    <source>
        <strain evidence="3 4">GIMN1.010</strain>
    </source>
</reference>